<dbReference type="Pfam" id="PF15924">
    <property type="entry name" value="ALG11_N"/>
    <property type="match status" value="1"/>
</dbReference>
<dbReference type="GO" id="GO:0004377">
    <property type="term" value="F:GDP-Man:Man(3)GlcNAc(2)-PP-Dol alpha-1,2-mannosyltransferase activity"/>
    <property type="evidence" value="ECO:0007669"/>
    <property type="project" value="UniProtKB-UniRule"/>
</dbReference>
<feature type="domain" description="Glycosyl transferase family 1" evidence="13">
    <location>
        <begin position="277"/>
        <end position="441"/>
    </location>
</feature>
<proteinExistence type="inferred from homology"/>
<dbReference type="GO" id="GO:0006487">
    <property type="term" value="P:protein N-linked glycosylation"/>
    <property type="evidence" value="ECO:0007669"/>
    <property type="project" value="TreeGrafter"/>
</dbReference>
<keyword evidence="9 12" id="KW-1133">Transmembrane helix</keyword>
<keyword evidence="16" id="KW-1185">Reference proteome</keyword>
<evidence type="ECO:0000256" key="5">
    <source>
        <dbReference type="ARBA" id="ARBA00022676"/>
    </source>
</evidence>
<dbReference type="AlphaFoldDB" id="A0A2T9Y8S1"/>
<dbReference type="PANTHER" id="PTHR45919">
    <property type="entry name" value="GDP-MAN:MAN(3)GLCNAC(2)-PP-DOL ALPHA-1,2-MANNOSYLTRANSFERASE"/>
    <property type="match status" value="1"/>
</dbReference>
<dbReference type="PANTHER" id="PTHR45919:SF1">
    <property type="entry name" value="GDP-MAN:MAN(3)GLCNAC(2)-PP-DOL ALPHA-1,2-MANNOSYLTRANSFERASE"/>
    <property type="match status" value="1"/>
</dbReference>
<keyword evidence="8 12" id="KW-0256">Endoplasmic reticulum</keyword>
<evidence type="ECO:0000313" key="16">
    <source>
        <dbReference type="Proteomes" id="UP000245383"/>
    </source>
</evidence>
<evidence type="ECO:0000313" key="15">
    <source>
        <dbReference type="EMBL" id="PVU88717.1"/>
    </source>
</evidence>
<protein>
    <recommendedName>
        <fullName evidence="4 12">GDP-Man:Man(3)GlcNAc(2)-PP-Dol alpha-1,2-mannosyltransferase</fullName>
        <ecNumber evidence="3 12">2.4.1.131</ecNumber>
    </recommendedName>
</protein>
<feature type="transmembrane region" description="Helical" evidence="12">
    <location>
        <begin position="6"/>
        <end position="32"/>
    </location>
</feature>
<dbReference type="InterPro" id="IPR031814">
    <property type="entry name" value="ALG11_N"/>
</dbReference>
<keyword evidence="10 12" id="KW-0472">Membrane</keyword>
<dbReference type="InterPro" id="IPR001296">
    <property type="entry name" value="Glyco_trans_1"/>
</dbReference>
<evidence type="ECO:0000256" key="12">
    <source>
        <dbReference type="RuleBase" id="RU367051"/>
    </source>
</evidence>
<reference evidence="15 16" key="1">
    <citation type="journal article" date="2018" name="MBio">
        <title>Comparative Genomics Reveals the Core Gene Toolbox for the Fungus-Insect Symbiosis.</title>
        <authorList>
            <person name="Wang Y."/>
            <person name="Stata M."/>
            <person name="Wang W."/>
            <person name="Stajich J.E."/>
            <person name="White M.M."/>
            <person name="Moncalvo J.M."/>
        </authorList>
    </citation>
    <scope>NUCLEOTIDE SEQUENCE [LARGE SCALE GENOMIC DNA]</scope>
    <source>
        <strain evidence="15 16">SWE-8-4</strain>
    </source>
</reference>
<comment type="pathway">
    <text evidence="2 12">Protein modification; protein glycosylation.</text>
</comment>
<dbReference type="EC" id="2.4.1.131" evidence="3 12"/>
<dbReference type="InterPro" id="IPR038013">
    <property type="entry name" value="ALG11"/>
</dbReference>
<dbReference type="EMBL" id="MBFR01000365">
    <property type="protein sequence ID" value="PVU88717.1"/>
    <property type="molecule type" value="Genomic_DNA"/>
</dbReference>
<evidence type="ECO:0000256" key="11">
    <source>
        <dbReference type="ARBA" id="ARBA00045065"/>
    </source>
</evidence>
<sequence>MFYFNLTYLTITLFVILLFTAVTGCFILKYYLDSAKEISNELRNIAIDSLPEKAIAQDYRFIGFFHPYATVGGGGERVLWTMIKALQDSNKKAISVVYTAYKDDEDKQKILEEVKKKFRIEIDPDFIIIIRLNNLKYVDTSYPRLRLLMQSLGSMLLCFEALSKFTPDIYIDTVGYAFTYPLVQLLFRIKVVSYTHYPTISSDMYQVVASRESGINNDPVVHNSLILSFLKKVISGSFCYSVMTNSSWTYNHIKATFKKSKSITIVYPPCDTEYLSKFSLDDRKLSIVSLAQFRPEKDHSLQLEAFAKLLHDYPEWRKTESNHTDGYIKLIMIGGVRNSGDQARADKLRELSKSLKIDDQVEIVTNAPYSYICEQLQTATAGIHSMKDEHFGINIVEFMAAGLVPISHNSAGPKMDIVVPGILPENVKNINSSLVSLLLDDAKRDLELTDSSEEKFDTFPVGFLASDADEFAQAINCVFSLDKHVLKCMQTTARNRAINAFSEEKFKADFLKTINFAFRYNIL</sequence>
<evidence type="ECO:0000256" key="3">
    <source>
        <dbReference type="ARBA" id="ARBA00012645"/>
    </source>
</evidence>
<evidence type="ECO:0000259" key="14">
    <source>
        <dbReference type="Pfam" id="PF15924"/>
    </source>
</evidence>
<comment type="subcellular location">
    <subcellularLocation>
        <location evidence="1">Endoplasmic reticulum membrane</location>
        <topology evidence="1">Single-pass membrane protein</topology>
    </subcellularLocation>
</comment>
<dbReference type="SUPFAM" id="SSF53756">
    <property type="entry name" value="UDP-Glycosyltransferase/glycogen phosphorylase"/>
    <property type="match status" value="1"/>
</dbReference>
<keyword evidence="6 12" id="KW-0808">Transferase</keyword>
<feature type="domain" description="ALG11 mannosyltransferase N-terminal" evidence="14">
    <location>
        <begin position="61"/>
        <end position="255"/>
    </location>
</feature>
<keyword evidence="5 12" id="KW-0328">Glycosyltransferase</keyword>
<keyword evidence="7 12" id="KW-0812">Transmembrane</keyword>
<evidence type="ECO:0000256" key="2">
    <source>
        <dbReference type="ARBA" id="ARBA00004922"/>
    </source>
</evidence>
<name>A0A2T9Y8S1_9FUNG</name>
<evidence type="ECO:0000256" key="4">
    <source>
        <dbReference type="ARBA" id="ARBA00022018"/>
    </source>
</evidence>
<dbReference type="GO" id="GO:0005789">
    <property type="term" value="C:endoplasmic reticulum membrane"/>
    <property type="evidence" value="ECO:0007669"/>
    <property type="project" value="UniProtKB-SubCell"/>
</dbReference>
<evidence type="ECO:0000256" key="6">
    <source>
        <dbReference type="ARBA" id="ARBA00022679"/>
    </source>
</evidence>
<dbReference type="UniPathway" id="UPA00378"/>
<dbReference type="Pfam" id="PF00534">
    <property type="entry name" value="Glycos_transf_1"/>
    <property type="match status" value="1"/>
</dbReference>
<comment type="catalytic activity">
    <reaction evidence="11 12">
        <text>an alpha-D-Man-(1-&gt;3)-[alpha-D-Man-(1-&gt;6)]-beta-D-Man-(1-&gt;4)-beta-D-GlcNAc-(1-&gt;4)-alpha-D-GlcNAc-diphospho-di-trans,poly-cis-dolichol + 2 GDP-alpha-D-mannose = an alpha-D-Man-(1-&gt;2)-alpha-D-Man-(1-&gt;2)-alpha-D-Man-(1-&gt;3)-[alpha-D-Man-(1-&gt;6)]-beta-D-Man-(1-&gt;4)-beta-D-GlcNAc-(1-&gt;4)-alpha-D-GlcNAc-diphospho-di-trans,poly-cis-dolichol + 2 GDP + 2 H(+)</text>
        <dbReference type="Rhea" id="RHEA:29523"/>
        <dbReference type="Rhea" id="RHEA-COMP:19515"/>
        <dbReference type="Rhea" id="RHEA-COMP:19516"/>
        <dbReference type="ChEBI" id="CHEBI:15378"/>
        <dbReference type="ChEBI" id="CHEBI:57527"/>
        <dbReference type="ChEBI" id="CHEBI:58189"/>
        <dbReference type="ChEBI" id="CHEBI:132511"/>
        <dbReference type="ChEBI" id="CHEBI:132515"/>
        <dbReference type="EC" id="2.4.1.131"/>
    </reaction>
    <physiologicalReaction direction="left-to-right" evidence="11 12">
        <dbReference type="Rhea" id="RHEA:29524"/>
    </physiologicalReaction>
</comment>
<dbReference type="OrthoDB" id="2276068at2759"/>
<evidence type="ECO:0000256" key="7">
    <source>
        <dbReference type="ARBA" id="ARBA00022692"/>
    </source>
</evidence>
<organism evidence="15 16">
    <name type="scientific">Smittium simulii</name>
    <dbReference type="NCBI Taxonomy" id="133385"/>
    <lineage>
        <taxon>Eukaryota</taxon>
        <taxon>Fungi</taxon>
        <taxon>Fungi incertae sedis</taxon>
        <taxon>Zoopagomycota</taxon>
        <taxon>Kickxellomycotina</taxon>
        <taxon>Harpellomycetes</taxon>
        <taxon>Harpellales</taxon>
        <taxon>Legeriomycetaceae</taxon>
        <taxon>Smittium</taxon>
    </lineage>
</organism>
<comment type="caution">
    <text evidence="15">The sequence shown here is derived from an EMBL/GenBank/DDBJ whole genome shotgun (WGS) entry which is preliminary data.</text>
</comment>
<evidence type="ECO:0000256" key="10">
    <source>
        <dbReference type="ARBA" id="ARBA00023136"/>
    </source>
</evidence>
<dbReference type="Gene3D" id="3.40.50.2000">
    <property type="entry name" value="Glycogen Phosphorylase B"/>
    <property type="match status" value="2"/>
</dbReference>
<accession>A0A2T9Y8S1</accession>
<comment type="similarity">
    <text evidence="12">Belongs to the glycosyltransferase group 1 family. Glycosyltransferase 4 subfamily.</text>
</comment>
<evidence type="ECO:0000256" key="9">
    <source>
        <dbReference type="ARBA" id="ARBA00022989"/>
    </source>
</evidence>
<evidence type="ECO:0000259" key="13">
    <source>
        <dbReference type="Pfam" id="PF00534"/>
    </source>
</evidence>
<evidence type="ECO:0000256" key="8">
    <source>
        <dbReference type="ARBA" id="ARBA00022824"/>
    </source>
</evidence>
<dbReference type="STRING" id="133385.A0A2T9Y8S1"/>
<evidence type="ECO:0000256" key="1">
    <source>
        <dbReference type="ARBA" id="ARBA00004389"/>
    </source>
</evidence>
<gene>
    <name evidence="15" type="ORF">BB561_005730</name>
</gene>
<dbReference type="Proteomes" id="UP000245383">
    <property type="component" value="Unassembled WGS sequence"/>
</dbReference>
<comment type="function">
    <text evidence="12">GDP-Man:Man(3)GlcNAc(2)-PP-Dol alpha-1,2-mannosyltransferase that operates in the biosynthetic pathway of dolichol-linked oligosaccharides, the glycan precursors employed in protein asparagine (N)-glycosylation. The assembly of dolichol-linked oligosaccharides begins on the cytosolic side of the endoplasmic reticulum membrane and finishes in its lumen. The sequential addition of sugars to dolichol pyrophosphate produces dolichol-linked oligosaccharides containing fourteen sugars, including two GlcNAcs, nine mannoses and three glucoses. Once assembled, the oligosaccharide is transferred from the lipid to nascent proteins by oligosaccharyltransferases. Catalyzes, on the cytoplasmic face of the endoplasmic reticulum, the addition of the fourth and fifth mannose residues to the dolichol-linked oligosaccharide chain, to produce Man(5)GlcNAc(2)-PP-dolichol core oligosaccharide.</text>
</comment>
<dbReference type="CDD" id="cd03806">
    <property type="entry name" value="GT4_ALG11-like"/>
    <property type="match status" value="1"/>
</dbReference>